<evidence type="ECO:0000313" key="5">
    <source>
        <dbReference type="Proteomes" id="UP001235939"/>
    </source>
</evidence>
<sequence length="859" mass="99095">MPAFVKYNNSLNIKTWITNFERKSDSYGLDHGWKVLHLSDYLQDEALTYYFESLCNIEDWGKLKESLIIRFQKVKLTPLVEMMRITQEEQETVTQYFHRKMQLINNVELNLTSIVELLNEGVKTKYKPYLATVDAVQPSEWLTMAIKVENSLTGSGTPVEKGRLQTLNPALHPSPRPAGYYGSSQVQRPPMPCRICERLGLELQWHYHSVCPYRNPTASRSFPPPTPRVQRPTASRSFPSATPHSYQAAASSSFPPPTPHDYQPTVASASSPDSPRSIKLDTPMEKWKGRKPSIRHFRIFGCLAFWPITQQHRSKFMPKSRKGIFVGYSLKRKAYRVYDIITKKIEEVRSVKFVENEKGIDYAKNLQEDTNYDHFAYKKEEENNNEIDLRTRPETSELNEETIPTLDEPNEERIVRSGRKKGDTQKVLEEKHRAKLREEELKLLEQGVRRSQRIKERNNVNFILEPEESIPENYEEAINCENKYEWLEAMKEELYSIDKHKVWTLVQREKNMKIINCKWIFSIKSTPVIRKESLRAIVALAAQLNLVITSYDVKTAYLYGELKETIFMKQPEGFVEKDVLLPTLRVTLKGNRTEKTARAIIDTGSQRSYILHSTAMEMEYEQSRREFFRHSLFGGSSTDVVELEVYTIHLSDINNSYRCEFEALGQPLICGSIPPVCPSSFLEGSEELDVSDLMRDRIEVLIGADVAGRLLTDAQRRISSGLVAIRTKLGWTVMGKIPPTEVRDDTSSLCVTTLLSLDLENLWKLDAVGVSDAEVEKKTQSLQAEMEEHFAHTMTRDIEGRYEVALPWVQDKERIPSNRDLAENQLSSVRRKLEEVGDMNEYGQIFEECINQGIIEYSR</sequence>
<organism evidence="4 5">
    <name type="scientific">Cordylochernes scorpioides</name>
    <dbReference type="NCBI Taxonomy" id="51811"/>
    <lineage>
        <taxon>Eukaryota</taxon>
        <taxon>Metazoa</taxon>
        <taxon>Ecdysozoa</taxon>
        <taxon>Arthropoda</taxon>
        <taxon>Chelicerata</taxon>
        <taxon>Arachnida</taxon>
        <taxon>Pseudoscorpiones</taxon>
        <taxon>Cheliferoidea</taxon>
        <taxon>Chernetidae</taxon>
        <taxon>Cordylochernes</taxon>
    </lineage>
</organism>
<feature type="domain" description="Reverse transcriptase Ty1/copia-type" evidence="2">
    <location>
        <begin position="525"/>
        <end position="576"/>
    </location>
</feature>
<dbReference type="PANTHER" id="PTHR47331">
    <property type="entry name" value="PHD-TYPE DOMAIN-CONTAINING PROTEIN"/>
    <property type="match status" value="1"/>
</dbReference>
<evidence type="ECO:0000256" key="1">
    <source>
        <dbReference type="SAM" id="MobiDB-lite"/>
    </source>
</evidence>
<feature type="compositionally biased region" description="Polar residues" evidence="1">
    <location>
        <begin position="232"/>
        <end position="245"/>
    </location>
</feature>
<reference evidence="4 5" key="1">
    <citation type="submission" date="2022-03" db="EMBL/GenBank/DDBJ databases">
        <title>A chromosomal length assembly of Cordylochernes scorpioides.</title>
        <authorList>
            <person name="Zeh D."/>
            <person name="Zeh J."/>
        </authorList>
    </citation>
    <scope>NUCLEOTIDE SEQUENCE [LARGE SCALE GENOMIC DNA]</scope>
    <source>
        <strain evidence="4">IN4F17</strain>
        <tissue evidence="4">Whole Body</tissue>
    </source>
</reference>
<dbReference type="InterPro" id="IPR057670">
    <property type="entry name" value="SH3_retrovirus"/>
</dbReference>
<dbReference type="PROSITE" id="PS00141">
    <property type="entry name" value="ASP_PROTEASE"/>
    <property type="match status" value="1"/>
</dbReference>
<protein>
    <recommendedName>
        <fullName evidence="6">Reverse transcriptase Ty1/copia-type domain-containing protein</fullName>
    </recommendedName>
</protein>
<accession>A0ABY6LUV1</accession>
<feature type="domain" description="Retroviral polymerase SH3-like" evidence="3">
    <location>
        <begin position="302"/>
        <end position="358"/>
    </location>
</feature>
<evidence type="ECO:0000259" key="3">
    <source>
        <dbReference type="Pfam" id="PF25597"/>
    </source>
</evidence>
<dbReference type="Proteomes" id="UP001235939">
    <property type="component" value="Chromosome X"/>
</dbReference>
<proteinExistence type="predicted"/>
<feature type="region of interest" description="Disordered" evidence="1">
    <location>
        <begin position="216"/>
        <end position="280"/>
    </location>
</feature>
<feature type="compositionally biased region" description="Polar residues" evidence="1">
    <location>
        <begin position="265"/>
        <end position="274"/>
    </location>
</feature>
<dbReference type="EMBL" id="CP092886">
    <property type="protein sequence ID" value="UYV84289.1"/>
    <property type="molecule type" value="Genomic_DNA"/>
</dbReference>
<dbReference type="InterPro" id="IPR001969">
    <property type="entry name" value="Aspartic_peptidase_AS"/>
</dbReference>
<dbReference type="PANTHER" id="PTHR47331:SF5">
    <property type="entry name" value="RIBONUCLEASE H"/>
    <property type="match status" value="1"/>
</dbReference>
<evidence type="ECO:0008006" key="6">
    <source>
        <dbReference type="Google" id="ProtNLM"/>
    </source>
</evidence>
<dbReference type="InterPro" id="IPR013103">
    <property type="entry name" value="RVT_2"/>
</dbReference>
<name>A0ABY6LUV1_9ARAC</name>
<evidence type="ECO:0000313" key="4">
    <source>
        <dbReference type="EMBL" id="UYV84289.1"/>
    </source>
</evidence>
<dbReference type="Pfam" id="PF25597">
    <property type="entry name" value="SH3_retrovirus"/>
    <property type="match status" value="1"/>
</dbReference>
<dbReference type="Pfam" id="PF07727">
    <property type="entry name" value="RVT_2"/>
    <property type="match status" value="1"/>
</dbReference>
<gene>
    <name evidence="4" type="ORF">LAZ67_X001761</name>
</gene>
<keyword evidence="5" id="KW-1185">Reference proteome</keyword>
<evidence type="ECO:0000259" key="2">
    <source>
        <dbReference type="Pfam" id="PF07727"/>
    </source>
</evidence>